<accession>A0A1D2M7W0</accession>
<name>A0A1D2M7W0_ORCCI</name>
<dbReference type="STRING" id="48709.A0A1D2M7W0"/>
<sequence>MQTPLYGPRVPETPPENSWLKRRIAKGYISRDGIWTSGRKCNFDSQCNRADFYPLLVNGWFWSAVAEKIKPTDNSLNGDWSDTGATGRPQPDNYEALEGGDEGCLAILNNFYNDGIKWHDAAFITKSTLFVRTRMIFLRVLGPTAQGTIGKRIL</sequence>
<proteinExistence type="predicted"/>
<dbReference type="EMBL" id="LJIJ01002940">
    <property type="protein sequence ID" value="ODM89067.1"/>
    <property type="molecule type" value="Genomic_DNA"/>
</dbReference>
<evidence type="ECO:0000313" key="1">
    <source>
        <dbReference type="EMBL" id="ODM89067.1"/>
    </source>
</evidence>
<evidence type="ECO:0000313" key="2">
    <source>
        <dbReference type="Proteomes" id="UP000094527"/>
    </source>
</evidence>
<reference evidence="1 2" key="1">
    <citation type="journal article" date="2016" name="Genome Biol. Evol.">
        <title>Gene Family Evolution Reflects Adaptation to Soil Environmental Stressors in the Genome of the Collembolan Orchesella cincta.</title>
        <authorList>
            <person name="Faddeeva-Vakhrusheva A."/>
            <person name="Derks M.F."/>
            <person name="Anvar S.Y."/>
            <person name="Agamennone V."/>
            <person name="Suring W."/>
            <person name="Smit S."/>
            <person name="van Straalen N.M."/>
            <person name="Roelofs D."/>
        </authorList>
    </citation>
    <scope>NUCLEOTIDE SEQUENCE [LARGE SCALE GENOMIC DNA]</scope>
    <source>
        <tissue evidence="1">Mixed pool</tissue>
    </source>
</reference>
<organism evidence="1 2">
    <name type="scientific">Orchesella cincta</name>
    <name type="common">Springtail</name>
    <name type="synonym">Podura cincta</name>
    <dbReference type="NCBI Taxonomy" id="48709"/>
    <lineage>
        <taxon>Eukaryota</taxon>
        <taxon>Metazoa</taxon>
        <taxon>Ecdysozoa</taxon>
        <taxon>Arthropoda</taxon>
        <taxon>Hexapoda</taxon>
        <taxon>Collembola</taxon>
        <taxon>Entomobryomorpha</taxon>
        <taxon>Entomobryoidea</taxon>
        <taxon>Orchesellidae</taxon>
        <taxon>Orchesellinae</taxon>
        <taxon>Orchesella</taxon>
    </lineage>
</organism>
<dbReference type="PANTHER" id="PTHR21407">
    <property type="entry name" value="RE43931P-RELATED"/>
    <property type="match status" value="1"/>
</dbReference>
<comment type="caution">
    <text evidence="1">The sequence shown here is derived from an EMBL/GenBank/DDBJ whole genome shotgun (WGS) entry which is preliminary data.</text>
</comment>
<gene>
    <name evidence="1" type="ORF">Ocin01_17615</name>
</gene>
<protein>
    <submittedName>
        <fullName evidence="1">Uncharacterized protein</fullName>
    </submittedName>
</protein>
<keyword evidence="2" id="KW-1185">Reference proteome</keyword>
<dbReference type="Proteomes" id="UP000094527">
    <property type="component" value="Unassembled WGS sequence"/>
</dbReference>
<dbReference type="AlphaFoldDB" id="A0A1D2M7W0"/>
<dbReference type="PANTHER" id="PTHR21407:SF1">
    <property type="entry name" value="RE43931P"/>
    <property type="match status" value="1"/>
</dbReference>